<proteinExistence type="predicted"/>
<sequence length="72" mass="7563">MLAERAVVDDGGCGFGVESHVFSVSLMSRCSRDLRADDAGMRLAATAPKAVHGADRDDAAWGCHVPEENGFA</sequence>
<reference evidence="1" key="2">
    <citation type="submission" date="2020-09" db="EMBL/GenBank/DDBJ databases">
        <authorList>
            <person name="Sun Q."/>
            <person name="Zhou Y."/>
        </authorList>
    </citation>
    <scope>NUCLEOTIDE SEQUENCE</scope>
    <source>
        <strain evidence="1">CGMCC 1.12785</strain>
    </source>
</reference>
<reference evidence="1" key="1">
    <citation type="journal article" date="2014" name="Int. J. Syst. Evol. Microbiol.">
        <title>Complete genome sequence of Corynebacterium casei LMG S-19264T (=DSM 44701T), isolated from a smear-ripened cheese.</title>
        <authorList>
            <consortium name="US DOE Joint Genome Institute (JGI-PGF)"/>
            <person name="Walter F."/>
            <person name="Albersmeier A."/>
            <person name="Kalinowski J."/>
            <person name="Ruckert C."/>
        </authorList>
    </citation>
    <scope>NUCLEOTIDE SEQUENCE</scope>
    <source>
        <strain evidence="1">CGMCC 1.12785</strain>
    </source>
</reference>
<gene>
    <name evidence="1" type="ORF">GCM10011333_31260</name>
</gene>
<dbReference type="Proteomes" id="UP000616114">
    <property type="component" value="Unassembled WGS sequence"/>
</dbReference>
<accession>A0A8J2U0Q4</accession>
<comment type="caution">
    <text evidence="1">The sequence shown here is derived from an EMBL/GenBank/DDBJ whole genome shotgun (WGS) entry which is preliminary data.</text>
</comment>
<dbReference type="AlphaFoldDB" id="A0A8J2U0Q4"/>
<keyword evidence="2" id="KW-1185">Reference proteome</keyword>
<name>A0A8J2U0Q4_9MICO</name>
<organism evidence="1 2">
    <name type="scientific">Sediminivirga luteola</name>
    <dbReference type="NCBI Taxonomy" id="1774748"/>
    <lineage>
        <taxon>Bacteria</taxon>
        <taxon>Bacillati</taxon>
        <taxon>Actinomycetota</taxon>
        <taxon>Actinomycetes</taxon>
        <taxon>Micrococcales</taxon>
        <taxon>Brevibacteriaceae</taxon>
        <taxon>Sediminivirga</taxon>
    </lineage>
</organism>
<evidence type="ECO:0000313" key="1">
    <source>
        <dbReference type="EMBL" id="GGA26112.1"/>
    </source>
</evidence>
<protein>
    <submittedName>
        <fullName evidence="1">Uncharacterized protein</fullName>
    </submittedName>
</protein>
<dbReference type="EMBL" id="BMFY01000018">
    <property type="protein sequence ID" value="GGA26112.1"/>
    <property type="molecule type" value="Genomic_DNA"/>
</dbReference>
<evidence type="ECO:0000313" key="2">
    <source>
        <dbReference type="Proteomes" id="UP000616114"/>
    </source>
</evidence>